<evidence type="ECO:0000313" key="11">
    <source>
        <dbReference type="Proteomes" id="UP001597417"/>
    </source>
</evidence>
<feature type="transmembrane region" description="Helical" evidence="7">
    <location>
        <begin position="100"/>
        <end position="123"/>
    </location>
</feature>
<evidence type="ECO:0000313" key="10">
    <source>
        <dbReference type="EMBL" id="MFD2415502.1"/>
    </source>
</evidence>
<dbReference type="Gene3D" id="1.10.3720.10">
    <property type="entry name" value="MetI-like"/>
    <property type="match status" value="1"/>
</dbReference>
<evidence type="ECO:0000256" key="3">
    <source>
        <dbReference type="ARBA" id="ARBA00022475"/>
    </source>
</evidence>
<gene>
    <name evidence="10" type="ORF">ACFSXZ_04085</name>
</gene>
<comment type="similarity">
    <text evidence="7">Belongs to the binding-protein-dependent transport system permease family.</text>
</comment>
<comment type="caution">
    <text evidence="10">The sequence shown here is derived from an EMBL/GenBank/DDBJ whole genome shotgun (WGS) entry which is preliminary data.</text>
</comment>
<keyword evidence="4 7" id="KW-0812">Transmembrane</keyword>
<evidence type="ECO:0000256" key="8">
    <source>
        <dbReference type="SAM" id="MobiDB-lite"/>
    </source>
</evidence>
<protein>
    <submittedName>
        <fullName evidence="10">ABC transporter permease</fullName>
    </submittedName>
</protein>
<evidence type="ECO:0000256" key="2">
    <source>
        <dbReference type="ARBA" id="ARBA00022448"/>
    </source>
</evidence>
<evidence type="ECO:0000256" key="7">
    <source>
        <dbReference type="RuleBase" id="RU363032"/>
    </source>
</evidence>
<dbReference type="InterPro" id="IPR025966">
    <property type="entry name" value="OppC_N"/>
</dbReference>
<sequence>MTTTLTKDPPAFERPAARGGPRAPGRAFSLLRRPAAVASLTFIVLLIVVAAFAPVLAPFDPATQILQDQLRGPSAEHWLGTDHLGRDVFSRLIYAARLTLLAPTIAVGVALALALPTGMFAGFRRGWFDAVSGRVADVFLSLPGLVFALAMVAVLGRGTVNAMLALGIAFSPGLYRIVRAAALQVSQETHIESARSIGSSTGRILFVHVVPNILAPLVVQVTILMGISIIAESGLSFIGVGAQPPTASLGAMLRDANQFQFKAPLAVLPAGIVLVLTVLSFNTLGDRLRDILLGEQR</sequence>
<comment type="subcellular location">
    <subcellularLocation>
        <location evidence="1 7">Cell membrane</location>
        <topology evidence="1 7">Multi-pass membrane protein</topology>
    </subcellularLocation>
</comment>
<dbReference type="Pfam" id="PF00528">
    <property type="entry name" value="BPD_transp_1"/>
    <property type="match status" value="1"/>
</dbReference>
<dbReference type="CDD" id="cd06261">
    <property type="entry name" value="TM_PBP2"/>
    <property type="match status" value="1"/>
</dbReference>
<dbReference type="RefSeq" id="WP_378261351.1">
    <property type="nucleotide sequence ID" value="NZ_JBHUKR010000004.1"/>
</dbReference>
<evidence type="ECO:0000259" key="9">
    <source>
        <dbReference type="PROSITE" id="PS50928"/>
    </source>
</evidence>
<name>A0ABW5FNT9_9PSEU</name>
<feature type="transmembrane region" description="Helical" evidence="7">
    <location>
        <begin position="263"/>
        <end position="284"/>
    </location>
</feature>
<keyword evidence="6 7" id="KW-0472">Membrane</keyword>
<proteinExistence type="inferred from homology"/>
<keyword evidence="5 7" id="KW-1133">Transmembrane helix</keyword>
<evidence type="ECO:0000256" key="5">
    <source>
        <dbReference type="ARBA" id="ARBA00022989"/>
    </source>
</evidence>
<dbReference type="SUPFAM" id="SSF161098">
    <property type="entry name" value="MetI-like"/>
    <property type="match status" value="1"/>
</dbReference>
<dbReference type="InterPro" id="IPR035906">
    <property type="entry name" value="MetI-like_sf"/>
</dbReference>
<dbReference type="PROSITE" id="PS50928">
    <property type="entry name" value="ABC_TM1"/>
    <property type="match status" value="1"/>
</dbReference>
<feature type="transmembrane region" description="Helical" evidence="7">
    <location>
        <begin position="204"/>
        <end position="231"/>
    </location>
</feature>
<reference evidence="11" key="1">
    <citation type="journal article" date="2019" name="Int. J. Syst. Evol. Microbiol.">
        <title>The Global Catalogue of Microorganisms (GCM) 10K type strain sequencing project: providing services to taxonomists for standard genome sequencing and annotation.</title>
        <authorList>
            <consortium name="The Broad Institute Genomics Platform"/>
            <consortium name="The Broad Institute Genome Sequencing Center for Infectious Disease"/>
            <person name="Wu L."/>
            <person name="Ma J."/>
        </authorList>
    </citation>
    <scope>NUCLEOTIDE SEQUENCE [LARGE SCALE GENOMIC DNA]</scope>
    <source>
        <strain evidence="11">CGMCC 4.7645</strain>
    </source>
</reference>
<dbReference type="Proteomes" id="UP001597417">
    <property type="component" value="Unassembled WGS sequence"/>
</dbReference>
<evidence type="ECO:0000256" key="6">
    <source>
        <dbReference type="ARBA" id="ARBA00023136"/>
    </source>
</evidence>
<dbReference type="PANTHER" id="PTHR43386">
    <property type="entry name" value="OLIGOPEPTIDE TRANSPORT SYSTEM PERMEASE PROTEIN APPC"/>
    <property type="match status" value="1"/>
</dbReference>
<feature type="transmembrane region" description="Helical" evidence="7">
    <location>
        <begin position="35"/>
        <end position="57"/>
    </location>
</feature>
<organism evidence="10 11">
    <name type="scientific">Amycolatopsis pigmentata</name>
    <dbReference type="NCBI Taxonomy" id="450801"/>
    <lineage>
        <taxon>Bacteria</taxon>
        <taxon>Bacillati</taxon>
        <taxon>Actinomycetota</taxon>
        <taxon>Actinomycetes</taxon>
        <taxon>Pseudonocardiales</taxon>
        <taxon>Pseudonocardiaceae</taxon>
        <taxon>Amycolatopsis</taxon>
    </lineage>
</organism>
<feature type="domain" description="ABC transmembrane type-1" evidence="9">
    <location>
        <begin position="96"/>
        <end position="285"/>
    </location>
</feature>
<evidence type="ECO:0000256" key="4">
    <source>
        <dbReference type="ARBA" id="ARBA00022692"/>
    </source>
</evidence>
<keyword evidence="3" id="KW-1003">Cell membrane</keyword>
<dbReference type="InterPro" id="IPR050366">
    <property type="entry name" value="BP-dependent_transpt_permease"/>
</dbReference>
<keyword evidence="11" id="KW-1185">Reference proteome</keyword>
<dbReference type="EMBL" id="JBHUKR010000004">
    <property type="protein sequence ID" value="MFD2415502.1"/>
    <property type="molecule type" value="Genomic_DNA"/>
</dbReference>
<accession>A0ABW5FNT9</accession>
<dbReference type="PANTHER" id="PTHR43386:SF25">
    <property type="entry name" value="PEPTIDE ABC TRANSPORTER PERMEASE PROTEIN"/>
    <property type="match status" value="1"/>
</dbReference>
<dbReference type="InterPro" id="IPR000515">
    <property type="entry name" value="MetI-like"/>
</dbReference>
<evidence type="ECO:0000256" key="1">
    <source>
        <dbReference type="ARBA" id="ARBA00004651"/>
    </source>
</evidence>
<dbReference type="Pfam" id="PF12911">
    <property type="entry name" value="OppC_N"/>
    <property type="match status" value="1"/>
</dbReference>
<feature type="transmembrane region" description="Helical" evidence="7">
    <location>
        <begin position="135"/>
        <end position="156"/>
    </location>
</feature>
<feature type="region of interest" description="Disordered" evidence="8">
    <location>
        <begin position="1"/>
        <end position="22"/>
    </location>
</feature>
<keyword evidence="2 7" id="KW-0813">Transport</keyword>